<reference evidence="2" key="2">
    <citation type="submission" date="2023-06" db="EMBL/GenBank/DDBJ databases">
        <authorList>
            <person name="Swenson N.G."/>
            <person name="Wegrzyn J.L."/>
            <person name="Mcevoy S.L."/>
        </authorList>
    </citation>
    <scope>NUCLEOTIDE SEQUENCE</scope>
    <source>
        <strain evidence="2">NS2018</strain>
        <tissue evidence="2">Leaf</tissue>
    </source>
</reference>
<evidence type="ECO:0000313" key="3">
    <source>
        <dbReference type="Proteomes" id="UP001168877"/>
    </source>
</evidence>
<protein>
    <submittedName>
        <fullName evidence="2">Uncharacterized protein</fullName>
    </submittedName>
</protein>
<proteinExistence type="predicted"/>
<keyword evidence="3" id="KW-1185">Reference proteome</keyword>
<comment type="caution">
    <text evidence="2">The sequence shown here is derived from an EMBL/GenBank/DDBJ whole genome shotgun (WGS) entry which is preliminary data.</text>
</comment>
<evidence type="ECO:0000313" key="2">
    <source>
        <dbReference type="EMBL" id="KAK0589678.1"/>
    </source>
</evidence>
<dbReference type="Proteomes" id="UP001168877">
    <property type="component" value="Unassembled WGS sequence"/>
</dbReference>
<evidence type="ECO:0000256" key="1">
    <source>
        <dbReference type="SAM" id="MobiDB-lite"/>
    </source>
</evidence>
<accession>A0AA39VT61</accession>
<organism evidence="2 3">
    <name type="scientific">Acer saccharum</name>
    <name type="common">Sugar maple</name>
    <dbReference type="NCBI Taxonomy" id="4024"/>
    <lineage>
        <taxon>Eukaryota</taxon>
        <taxon>Viridiplantae</taxon>
        <taxon>Streptophyta</taxon>
        <taxon>Embryophyta</taxon>
        <taxon>Tracheophyta</taxon>
        <taxon>Spermatophyta</taxon>
        <taxon>Magnoliopsida</taxon>
        <taxon>eudicotyledons</taxon>
        <taxon>Gunneridae</taxon>
        <taxon>Pentapetalae</taxon>
        <taxon>rosids</taxon>
        <taxon>malvids</taxon>
        <taxon>Sapindales</taxon>
        <taxon>Sapindaceae</taxon>
        <taxon>Hippocastanoideae</taxon>
        <taxon>Acereae</taxon>
        <taxon>Acer</taxon>
    </lineage>
</organism>
<name>A0AA39VT61_ACESA</name>
<feature type="region of interest" description="Disordered" evidence="1">
    <location>
        <begin position="268"/>
        <end position="292"/>
    </location>
</feature>
<sequence>MTQYHIKGDQGDTIVFAGDGGMVSLPPHVPQIKVSGSNTLESAYIKAILFSKVGVDLSNVLGFPTDYLKPKDILKEEFGCGENVSANASNEMLSGSDQSGQQSHVSIFGGGDGYCSGDRFLGGKEREEVFQRKGSGFGQDRREEGNCVRREDHSYWKIGKVVISIGQKGKGKMEYVKKKPTVRYDPNAKLVLEKRKIYNKKGGFKEGFRTPSLDFEGVGISEFGKGKGESSHQKMGGLGGPKSNIIVDLGLISLLNGLKSSNLHLGQSFELSSGDKSGRKATTKLDSNHRGA</sequence>
<gene>
    <name evidence="2" type="ORF">LWI29_017175</name>
</gene>
<dbReference type="EMBL" id="JAUESC010000381">
    <property type="protein sequence ID" value="KAK0589678.1"/>
    <property type="molecule type" value="Genomic_DNA"/>
</dbReference>
<reference evidence="2" key="1">
    <citation type="journal article" date="2022" name="Plant J.">
        <title>Strategies of tolerance reflected in two North American maple genomes.</title>
        <authorList>
            <person name="McEvoy S.L."/>
            <person name="Sezen U.U."/>
            <person name="Trouern-Trend A."/>
            <person name="McMahon S.M."/>
            <person name="Schaberg P.G."/>
            <person name="Yang J."/>
            <person name="Wegrzyn J.L."/>
            <person name="Swenson N.G."/>
        </authorList>
    </citation>
    <scope>NUCLEOTIDE SEQUENCE</scope>
    <source>
        <strain evidence="2">NS2018</strain>
    </source>
</reference>
<dbReference type="AlphaFoldDB" id="A0AA39VT61"/>